<dbReference type="Pfam" id="PF17782">
    <property type="entry name" value="WHD_DprA"/>
    <property type="match status" value="1"/>
</dbReference>
<dbReference type="InterPro" id="IPR057666">
    <property type="entry name" value="DrpA_SLOG"/>
</dbReference>
<evidence type="ECO:0000259" key="4">
    <source>
        <dbReference type="Pfam" id="PF17782"/>
    </source>
</evidence>
<evidence type="ECO:0000313" key="6">
    <source>
        <dbReference type="Proteomes" id="UP000199236"/>
    </source>
</evidence>
<dbReference type="NCBIfam" id="TIGR00732">
    <property type="entry name" value="dprA"/>
    <property type="match status" value="1"/>
</dbReference>
<feature type="region of interest" description="Disordered" evidence="2">
    <location>
        <begin position="328"/>
        <end position="354"/>
    </location>
</feature>
<feature type="domain" description="DprA winged helix" evidence="4">
    <location>
        <begin position="344"/>
        <end position="401"/>
    </location>
</feature>
<dbReference type="STRING" id="655353.SAMN04488056_104313"/>
<dbReference type="AlphaFoldDB" id="A0A1I5G1N9"/>
<dbReference type="SUPFAM" id="SSF102405">
    <property type="entry name" value="MCP/YpsA-like"/>
    <property type="match status" value="1"/>
</dbReference>
<evidence type="ECO:0000313" key="5">
    <source>
        <dbReference type="EMBL" id="SFO29910.1"/>
    </source>
</evidence>
<evidence type="ECO:0000259" key="3">
    <source>
        <dbReference type="Pfam" id="PF02481"/>
    </source>
</evidence>
<dbReference type="Gene3D" id="3.40.50.450">
    <property type="match status" value="1"/>
</dbReference>
<dbReference type="PANTHER" id="PTHR43022:SF1">
    <property type="entry name" value="PROTEIN SMF"/>
    <property type="match status" value="1"/>
</dbReference>
<comment type="similarity">
    <text evidence="1">Belongs to the DprA/Smf family.</text>
</comment>
<dbReference type="Pfam" id="PF21102">
    <property type="entry name" value="DprA_N"/>
    <property type="match status" value="1"/>
</dbReference>
<evidence type="ECO:0000256" key="2">
    <source>
        <dbReference type="SAM" id="MobiDB-lite"/>
    </source>
</evidence>
<dbReference type="InterPro" id="IPR041614">
    <property type="entry name" value="DprA_WH"/>
</dbReference>
<accession>A0A1I5G1N9</accession>
<evidence type="ECO:0000256" key="1">
    <source>
        <dbReference type="ARBA" id="ARBA00006525"/>
    </source>
</evidence>
<protein>
    <submittedName>
        <fullName evidence="5">DNA processing protein</fullName>
    </submittedName>
</protein>
<proteinExistence type="inferred from homology"/>
<dbReference type="GO" id="GO:0009294">
    <property type="term" value="P:DNA-mediated transformation"/>
    <property type="evidence" value="ECO:0007669"/>
    <property type="project" value="InterPro"/>
</dbReference>
<dbReference type="Proteomes" id="UP000199236">
    <property type="component" value="Unassembled WGS sequence"/>
</dbReference>
<organism evidence="5 6">
    <name type="scientific">Cohaesibacter marisflavi</name>
    <dbReference type="NCBI Taxonomy" id="655353"/>
    <lineage>
        <taxon>Bacteria</taxon>
        <taxon>Pseudomonadati</taxon>
        <taxon>Pseudomonadota</taxon>
        <taxon>Alphaproteobacteria</taxon>
        <taxon>Hyphomicrobiales</taxon>
        <taxon>Cohaesibacteraceae</taxon>
    </lineage>
</organism>
<gene>
    <name evidence="5" type="ORF">SAMN04488056_104313</name>
</gene>
<dbReference type="InterPro" id="IPR003488">
    <property type="entry name" value="DprA"/>
</dbReference>
<dbReference type="EMBL" id="FOVR01000004">
    <property type="protein sequence ID" value="SFO29910.1"/>
    <property type="molecule type" value="Genomic_DNA"/>
</dbReference>
<feature type="domain" description="Smf/DprA SLOG" evidence="3">
    <location>
        <begin position="114"/>
        <end position="320"/>
    </location>
</feature>
<reference evidence="5 6" key="1">
    <citation type="submission" date="2016-10" db="EMBL/GenBank/DDBJ databases">
        <authorList>
            <person name="de Groot N.N."/>
        </authorList>
    </citation>
    <scope>NUCLEOTIDE SEQUENCE [LARGE SCALE GENOMIC DNA]</scope>
    <source>
        <strain evidence="5 6">CGMCC 1.9157</strain>
    </source>
</reference>
<name>A0A1I5G1N9_9HYPH</name>
<dbReference type="PANTHER" id="PTHR43022">
    <property type="entry name" value="PROTEIN SMF"/>
    <property type="match status" value="1"/>
</dbReference>
<dbReference type="Pfam" id="PF02481">
    <property type="entry name" value="DNA_processg_A"/>
    <property type="match status" value="1"/>
</dbReference>
<dbReference type="InterPro" id="IPR036388">
    <property type="entry name" value="WH-like_DNA-bd_sf"/>
</dbReference>
<keyword evidence="6" id="KW-1185">Reference proteome</keyword>
<dbReference type="Gene3D" id="1.10.10.10">
    <property type="entry name" value="Winged helix-like DNA-binding domain superfamily/Winged helix DNA-binding domain"/>
    <property type="match status" value="1"/>
</dbReference>
<sequence>MTSDVPSPNIEDTPVMAHTNEMALSEPGSDGYISHHPFRLTERQRFHWLRLIRCENVGPATFRDLINHFGSAEKALDALPALSRKGGARRAFHMASEAEVEAEWTALHRAGARLVATGEPDYPQALNHIPAPPPLLTVMGGPELASKTAVAIVGSRNCSASGAKLTEMIARDLGQKGVVVVSGLARGVDTHAHKASLALGTIAVVAGGLNQLYPRQNVDLAKSIAQQGMLISETPWNAPARSQDFPRRNRIISGIAMGTLVVEAAKRSGSLITARYALEQGREVFAIPGSPLDPRASGTNHLIQQGATLVCEAQDILDALATQQNYTPAQQSLPLMEKESEGAPEGRNAEPDESDKIRFIRSLSLAPIAIDDLIRQSDLTLGQVQLLLLELDLAGRLERHGNQTVSIKA</sequence>